<dbReference type="Pfam" id="PF01764">
    <property type="entry name" value="Lipase_3"/>
    <property type="match status" value="1"/>
</dbReference>
<dbReference type="AlphaFoldDB" id="A0A3M7HQP4"/>
<reference evidence="3 4" key="1">
    <citation type="journal article" date="2018" name="BMC Genomics">
        <title>Genomic evidence for intraspecific hybridization in a clonal and extremely halotolerant yeast.</title>
        <authorList>
            <person name="Gostincar C."/>
            <person name="Stajich J.E."/>
            <person name="Zupancic J."/>
            <person name="Zalar P."/>
            <person name="Gunde-Cimerman N."/>
        </authorList>
    </citation>
    <scope>NUCLEOTIDE SEQUENCE [LARGE SCALE GENOMIC DNA]</scope>
    <source>
        <strain evidence="3 4">EXF-171</strain>
    </source>
</reference>
<feature type="region of interest" description="Disordered" evidence="1">
    <location>
        <begin position="121"/>
        <end position="156"/>
    </location>
</feature>
<proteinExistence type="predicted"/>
<dbReference type="SUPFAM" id="SSF53474">
    <property type="entry name" value="alpha/beta-Hydrolases"/>
    <property type="match status" value="1"/>
</dbReference>
<accession>A0A3M7HQP4</accession>
<evidence type="ECO:0000313" key="3">
    <source>
        <dbReference type="EMBL" id="RMZ15528.1"/>
    </source>
</evidence>
<dbReference type="Gene3D" id="3.40.50.1820">
    <property type="entry name" value="alpha/beta hydrolase"/>
    <property type="match status" value="1"/>
</dbReference>
<sequence length="585" mass="64532">MRAPHPTRTIVRYPTHRWDIAMQLFHSRKNSSGRPAEPARSSRPKRRAHSAAPTNRYGYDGPKSSSAPSVPPLPPCYKPAPPYQNGYLKPPPVSGGPVQPYRPAKDARYGSYDSQLPAWASTSTLDLGGPGGYVQPDRREDRPLPPPRPGPSGYDDCPLARRMNQGAAFFDGVAANLMDFISKADGDMPAQAELERSMRGLKVEERSQDQIRSRSIGNLRAKEETSGKDAAAKSAGHFINFEKSWMYQNSRLPPVMLPFKVYLPTWTLACRAAQASADVYKRPSGDRREHYTAADPKQGTKATIMKSEHVDDRKLIIIAIRGSKWNLMDWTVNFAISPTEPVGFLDDPGNACHAGFLEVARAMVPQISTHLRRMIEEDPLWGTSSVLFTGHSAGGAVASLLYAHMLSRTVESELNVMAGFFRRVHCVTFGAPPVALLPLQVSQEQQHRRSQFLAFINEGDVVVRADRTYLSSLIRLLAAPTPSRNDRARLRGKAPPHQTKGTRPPPTSSAAPQWDVPEATLSNAGRLVLLREKPHSPRNVPEAVCVSEEQLRDVVFGDPAMHPMVLYKRRIDDLAFAAVSGHDAG</sequence>
<dbReference type="InterPro" id="IPR029058">
    <property type="entry name" value="AB_hydrolase_fold"/>
</dbReference>
<evidence type="ECO:0000256" key="1">
    <source>
        <dbReference type="SAM" id="MobiDB-lite"/>
    </source>
</evidence>
<dbReference type="Proteomes" id="UP000281468">
    <property type="component" value="Unassembled WGS sequence"/>
</dbReference>
<feature type="compositionally biased region" description="Pro residues" evidence="1">
    <location>
        <begin position="69"/>
        <end position="82"/>
    </location>
</feature>
<organism evidence="3 4">
    <name type="scientific">Hortaea werneckii</name>
    <name type="common">Black yeast</name>
    <name type="synonym">Cladosporium werneckii</name>
    <dbReference type="NCBI Taxonomy" id="91943"/>
    <lineage>
        <taxon>Eukaryota</taxon>
        <taxon>Fungi</taxon>
        <taxon>Dikarya</taxon>
        <taxon>Ascomycota</taxon>
        <taxon>Pezizomycotina</taxon>
        <taxon>Dothideomycetes</taxon>
        <taxon>Dothideomycetidae</taxon>
        <taxon>Mycosphaerellales</taxon>
        <taxon>Teratosphaeriaceae</taxon>
        <taxon>Hortaea</taxon>
    </lineage>
</organism>
<gene>
    <name evidence="3" type="ORF">D0862_01614</name>
</gene>
<feature type="domain" description="Fungal lipase-type" evidence="2">
    <location>
        <begin position="317"/>
        <end position="465"/>
    </location>
</feature>
<comment type="caution">
    <text evidence="3">The sequence shown here is derived from an EMBL/GenBank/DDBJ whole genome shotgun (WGS) entry which is preliminary data.</text>
</comment>
<dbReference type="InterPro" id="IPR002921">
    <property type="entry name" value="Fungal_lipase-type"/>
</dbReference>
<dbReference type="PANTHER" id="PTHR46023:SF6">
    <property type="entry name" value="LIPASE CLASS 3 FAMILY PROTEIN"/>
    <property type="match status" value="1"/>
</dbReference>
<dbReference type="EMBL" id="QWIQ01000026">
    <property type="protein sequence ID" value="RMZ15528.1"/>
    <property type="molecule type" value="Genomic_DNA"/>
</dbReference>
<name>A0A3M7HQP4_HORWE</name>
<dbReference type="CDD" id="cd00519">
    <property type="entry name" value="Lipase_3"/>
    <property type="match status" value="1"/>
</dbReference>
<evidence type="ECO:0000259" key="2">
    <source>
        <dbReference type="Pfam" id="PF01764"/>
    </source>
</evidence>
<protein>
    <recommendedName>
        <fullName evidence="2">Fungal lipase-type domain-containing protein</fullName>
    </recommendedName>
</protein>
<evidence type="ECO:0000313" key="4">
    <source>
        <dbReference type="Proteomes" id="UP000281468"/>
    </source>
</evidence>
<dbReference type="PANTHER" id="PTHR46023">
    <property type="entry name" value="LIPASE CLASS 3 PROTEIN-LIKE"/>
    <property type="match status" value="1"/>
</dbReference>
<feature type="region of interest" description="Disordered" evidence="1">
    <location>
        <begin position="26"/>
        <end position="109"/>
    </location>
</feature>
<feature type="region of interest" description="Disordered" evidence="1">
    <location>
        <begin position="484"/>
        <end position="514"/>
    </location>
</feature>
<dbReference type="GO" id="GO:0006629">
    <property type="term" value="P:lipid metabolic process"/>
    <property type="evidence" value="ECO:0007669"/>
    <property type="project" value="InterPro"/>
</dbReference>